<keyword evidence="6" id="KW-1185">Reference proteome</keyword>
<reference evidence="4" key="2">
    <citation type="submission" date="2014-07" db="EMBL/GenBank/DDBJ databases">
        <title>Initial genome analysis of the psychrotolerant acidophile Acidithiobacillus ferrivorans CF27: insights into iron and sulfur oxidation pathways and into biofilm formation.</title>
        <authorList>
            <person name="Talla E."/>
            <person name="Hedrich S."/>
            <person name="Mangenot S."/>
            <person name="Ji B."/>
            <person name="Johnson D.B."/>
            <person name="Barbe V."/>
            <person name="Bonnefoy V."/>
        </authorList>
    </citation>
    <scope>NUCLEOTIDE SEQUENCE [LARGE SCALE GENOMIC DNA]</scope>
    <source>
        <strain evidence="4">CF27</strain>
    </source>
</reference>
<dbReference type="PROSITE" id="PS50111">
    <property type="entry name" value="CHEMOTAXIS_TRANSDUC_2"/>
    <property type="match status" value="1"/>
</dbReference>
<reference evidence="5 6" key="3">
    <citation type="submission" date="2017-03" db="EMBL/GenBank/DDBJ databases">
        <authorList>
            <person name="Regsiter A."/>
            <person name="William W."/>
        </authorList>
    </citation>
    <scope>NUCLEOTIDE SEQUENCE [LARGE SCALE GENOMIC DNA]</scope>
    <source>
        <strain evidence="5">PRJEB5721</strain>
    </source>
</reference>
<feature type="domain" description="Methyl-accepting transducer" evidence="3">
    <location>
        <begin position="144"/>
        <end position="333"/>
    </location>
</feature>
<dbReference type="GO" id="GO:0007165">
    <property type="term" value="P:signal transduction"/>
    <property type="evidence" value="ECO:0007669"/>
    <property type="project" value="UniProtKB-KW"/>
</dbReference>
<dbReference type="InterPro" id="IPR025991">
    <property type="entry name" value="Chemoreceptor_zinc-bind_dom"/>
</dbReference>
<evidence type="ECO:0000256" key="2">
    <source>
        <dbReference type="PROSITE-ProRule" id="PRU00284"/>
    </source>
</evidence>
<keyword evidence="1 2" id="KW-0807">Transducer</keyword>
<dbReference type="PANTHER" id="PTHR32089">
    <property type="entry name" value="METHYL-ACCEPTING CHEMOTAXIS PROTEIN MCPB"/>
    <property type="match status" value="1"/>
</dbReference>
<protein>
    <submittedName>
        <fullName evidence="5">Methyl-accepting chemotaxis protein Mcp</fullName>
    </submittedName>
    <submittedName>
        <fullName evidence="4">Putative Methyl-accepting chemotaxis protein</fullName>
    </submittedName>
</protein>
<dbReference type="InterPro" id="IPR004089">
    <property type="entry name" value="MCPsignal_dom"/>
</dbReference>
<proteinExistence type="predicted"/>
<dbReference type="Pfam" id="PF00015">
    <property type="entry name" value="MCPsignal"/>
    <property type="match status" value="1"/>
</dbReference>
<dbReference type="EMBL" id="CCCS020000049">
    <property type="protein sequence ID" value="CDQ11112.1"/>
    <property type="molecule type" value="Genomic_DNA"/>
</dbReference>
<dbReference type="Gene3D" id="3.30.450.20">
    <property type="entry name" value="PAS domain"/>
    <property type="match status" value="1"/>
</dbReference>
<dbReference type="Pfam" id="PF13682">
    <property type="entry name" value="CZB"/>
    <property type="match status" value="1"/>
</dbReference>
<evidence type="ECO:0000313" key="5">
    <source>
        <dbReference type="EMBL" id="SMH67474.1"/>
    </source>
</evidence>
<dbReference type="GO" id="GO:0016020">
    <property type="term" value="C:membrane"/>
    <property type="evidence" value="ECO:0007669"/>
    <property type="project" value="InterPro"/>
</dbReference>
<dbReference type="Gene3D" id="1.20.120.30">
    <property type="entry name" value="Aspartate receptor, ligand-binding domain"/>
    <property type="match status" value="1"/>
</dbReference>
<dbReference type="SMART" id="SM00283">
    <property type="entry name" value="MA"/>
    <property type="match status" value="1"/>
</dbReference>
<dbReference type="EMBL" id="LT841305">
    <property type="protein sequence ID" value="SMH67474.1"/>
    <property type="molecule type" value="Genomic_DNA"/>
</dbReference>
<gene>
    <name evidence="5" type="ORF">AFERRI_50675</name>
    <name evidence="4" type="ORF">AFERRI_530007</name>
</gene>
<accession>A0A060UR70</accession>
<dbReference type="Gene3D" id="6.10.250.3200">
    <property type="match status" value="1"/>
</dbReference>
<evidence type="ECO:0000259" key="3">
    <source>
        <dbReference type="PROSITE" id="PS50111"/>
    </source>
</evidence>
<reference evidence="4" key="1">
    <citation type="submission" date="2014-03" db="EMBL/GenBank/DDBJ databases">
        <authorList>
            <person name="Genoscope - CEA"/>
        </authorList>
    </citation>
    <scope>NUCLEOTIDE SEQUENCE [LARGE SCALE GENOMIC DNA]</scope>
    <source>
        <strain evidence="4">CF27</strain>
    </source>
</reference>
<dbReference type="Proteomes" id="UP000193925">
    <property type="component" value="Chromosome AFERRI"/>
</dbReference>
<evidence type="ECO:0000256" key="1">
    <source>
        <dbReference type="ARBA" id="ARBA00023224"/>
    </source>
</evidence>
<dbReference type="PANTHER" id="PTHR32089:SF112">
    <property type="entry name" value="LYSOZYME-LIKE PROTEIN-RELATED"/>
    <property type="match status" value="1"/>
</dbReference>
<dbReference type="AlphaFoldDB" id="A0A060UR70"/>
<evidence type="ECO:0000313" key="4">
    <source>
        <dbReference type="EMBL" id="CDQ11112.1"/>
    </source>
</evidence>
<sequence>MDREQLLDYAQALLEPLSSLEMLCEADEKMDNVIFYMNHTALETMNFHHGHLNPRLRGADVRTALGHSIHQFHKDPERIRGIFRGLAGGSKQEHRSELTISGITFDLNFTPIWDKGKKVLAFHASWRDISDAKQVEQVIISMDKSANEHAASLTGTAKEIMSAMKEVGGTINKLGLSVAENSKASQGLITEVGAIGRLAQTIREIAYQTNLLALNAAIEAARAGEHGRGFAVVADEVRNLSKRVQEATEEVRRNITAIEDSAKAIEGASQSAGHMVRGAESVTVALGNRINSLNTLAARMTIDAAKNDHKLFVRNILAAVAERNVAPAAENIPDHHQCKFGLWYDGIGRDLFGQISAFRELENVHIHVHQMARAICAALQSGNREEAIRQSTEISRLEQEILDKLNTLSTAICHQNV</sequence>
<evidence type="ECO:0000313" key="6">
    <source>
        <dbReference type="Proteomes" id="UP000193925"/>
    </source>
</evidence>
<name>A0A060UR70_9PROT</name>
<organism evidence="4">
    <name type="scientific">Acidithiobacillus ferrivorans</name>
    <dbReference type="NCBI Taxonomy" id="160808"/>
    <lineage>
        <taxon>Bacteria</taxon>
        <taxon>Pseudomonadati</taxon>
        <taxon>Pseudomonadota</taxon>
        <taxon>Acidithiobacillia</taxon>
        <taxon>Acidithiobacillales</taxon>
        <taxon>Acidithiobacillaceae</taxon>
        <taxon>Acidithiobacillus</taxon>
    </lineage>
</organism>
<dbReference type="SUPFAM" id="SSF58104">
    <property type="entry name" value="Methyl-accepting chemotaxis protein (MCP) signaling domain"/>
    <property type="match status" value="1"/>
</dbReference>